<name>A0AAW1KYS2_SAPOF</name>
<dbReference type="Pfam" id="PF10273">
    <property type="entry name" value="WGG"/>
    <property type="match status" value="1"/>
</dbReference>
<dbReference type="InterPro" id="IPR019398">
    <property type="entry name" value="Pre-rRNA_process_TSR2"/>
</dbReference>
<dbReference type="AlphaFoldDB" id="A0AAW1KYS2"/>
<evidence type="ECO:0008006" key="5">
    <source>
        <dbReference type="Google" id="ProtNLM"/>
    </source>
</evidence>
<evidence type="ECO:0000313" key="4">
    <source>
        <dbReference type="Proteomes" id="UP001443914"/>
    </source>
</evidence>
<comment type="caution">
    <text evidence="3">The sequence shown here is derived from an EMBL/GenBank/DDBJ whole genome shotgun (WGS) entry which is preliminary data.</text>
</comment>
<dbReference type="PANTHER" id="PTHR21250">
    <property type="entry name" value="PRE-RRNA-PROCESSING PROTEIN TSR2 HOMOLOG"/>
    <property type="match status" value="1"/>
</dbReference>
<sequence length="128" mass="14755">MLQNNNSNNNNSNRIVYKKQTLSCVESDVVSQLYQGILKVLSTWNALQMALQNKWGGNDTLTKSEDFVFEILTWFRQSKGSFHVEDLENLLHERMLLSFNTDIEDGSIEEIAEQLLVMHEGCLHRAHV</sequence>
<gene>
    <name evidence="3" type="ORF">RND81_05G150300</name>
</gene>
<keyword evidence="4" id="KW-1185">Reference proteome</keyword>
<accession>A0AAW1KYS2</accession>
<keyword evidence="2" id="KW-0698">rRNA processing</keyword>
<comment type="similarity">
    <text evidence="1">Belongs to the TSR2 family.</text>
</comment>
<proteinExistence type="inferred from homology"/>
<evidence type="ECO:0000313" key="3">
    <source>
        <dbReference type="EMBL" id="KAK9725520.1"/>
    </source>
</evidence>
<reference evidence="3" key="1">
    <citation type="submission" date="2024-03" db="EMBL/GenBank/DDBJ databases">
        <title>WGS assembly of Saponaria officinalis var. Norfolk2.</title>
        <authorList>
            <person name="Jenkins J."/>
            <person name="Shu S."/>
            <person name="Grimwood J."/>
            <person name="Barry K."/>
            <person name="Goodstein D."/>
            <person name="Schmutz J."/>
            <person name="Leebens-Mack J."/>
            <person name="Osbourn A."/>
        </authorList>
    </citation>
    <scope>NUCLEOTIDE SEQUENCE [LARGE SCALE GENOMIC DNA]</scope>
    <source>
        <strain evidence="3">JIC</strain>
    </source>
</reference>
<organism evidence="3 4">
    <name type="scientific">Saponaria officinalis</name>
    <name type="common">Common soapwort</name>
    <name type="synonym">Lychnis saponaria</name>
    <dbReference type="NCBI Taxonomy" id="3572"/>
    <lineage>
        <taxon>Eukaryota</taxon>
        <taxon>Viridiplantae</taxon>
        <taxon>Streptophyta</taxon>
        <taxon>Embryophyta</taxon>
        <taxon>Tracheophyta</taxon>
        <taxon>Spermatophyta</taxon>
        <taxon>Magnoliopsida</taxon>
        <taxon>eudicotyledons</taxon>
        <taxon>Gunneridae</taxon>
        <taxon>Pentapetalae</taxon>
        <taxon>Caryophyllales</taxon>
        <taxon>Caryophyllaceae</taxon>
        <taxon>Caryophylleae</taxon>
        <taxon>Saponaria</taxon>
    </lineage>
</organism>
<dbReference type="GO" id="GO:0006364">
    <property type="term" value="P:rRNA processing"/>
    <property type="evidence" value="ECO:0007669"/>
    <property type="project" value="UniProtKB-KW"/>
</dbReference>
<dbReference type="EMBL" id="JBDFQZ010000005">
    <property type="protein sequence ID" value="KAK9725520.1"/>
    <property type="molecule type" value="Genomic_DNA"/>
</dbReference>
<protein>
    <recommendedName>
        <fullName evidence="5">Pre-rRNA-processing protein TSR2 homolog</fullName>
    </recommendedName>
</protein>
<dbReference type="Proteomes" id="UP001443914">
    <property type="component" value="Unassembled WGS sequence"/>
</dbReference>
<evidence type="ECO:0000256" key="1">
    <source>
        <dbReference type="ARBA" id="ARBA00006524"/>
    </source>
</evidence>
<evidence type="ECO:0000256" key="2">
    <source>
        <dbReference type="ARBA" id="ARBA00022552"/>
    </source>
</evidence>